<evidence type="ECO:0000256" key="6">
    <source>
        <dbReference type="ARBA" id="ARBA00023136"/>
    </source>
</evidence>
<keyword evidence="3" id="KW-0812">Transmembrane</keyword>
<dbReference type="InterPro" id="IPR004117">
    <property type="entry name" value="7tm6_olfct_rcpt"/>
</dbReference>
<evidence type="ECO:0000256" key="8">
    <source>
        <dbReference type="ARBA" id="ARBA00023224"/>
    </source>
</evidence>
<evidence type="ECO:0000256" key="5">
    <source>
        <dbReference type="ARBA" id="ARBA00022989"/>
    </source>
</evidence>
<keyword evidence="10" id="KW-1185">Reference proteome</keyword>
<comment type="subcellular location">
    <subcellularLocation>
        <location evidence="1">Membrane</location>
        <topology evidence="1">Multi-pass membrane protein</topology>
    </subcellularLocation>
</comment>
<dbReference type="Pfam" id="PF02949">
    <property type="entry name" value="7tm_6"/>
    <property type="match status" value="1"/>
</dbReference>
<comment type="caution">
    <text evidence="9">The sequence shown here is derived from an EMBL/GenBank/DDBJ whole genome shotgun (WGS) entry which is preliminary data.</text>
</comment>
<dbReference type="AlphaFoldDB" id="A0ABD1E7P5"/>
<evidence type="ECO:0000256" key="2">
    <source>
        <dbReference type="ARBA" id="ARBA00022606"/>
    </source>
</evidence>
<evidence type="ECO:0000256" key="4">
    <source>
        <dbReference type="ARBA" id="ARBA00022725"/>
    </source>
</evidence>
<keyword evidence="8" id="KW-0807">Transducer</keyword>
<reference evidence="9 10" key="1">
    <citation type="submission" date="2024-05" db="EMBL/GenBank/DDBJ databases">
        <title>Genetic variation in Jamaican populations of the coffee berry borer (Hypothenemus hampei).</title>
        <authorList>
            <person name="Errbii M."/>
            <person name="Myrie A."/>
        </authorList>
    </citation>
    <scope>NUCLEOTIDE SEQUENCE [LARGE SCALE GENOMIC DNA]</scope>
    <source>
        <strain evidence="9">JA-Hopewell-2020-01-JO</strain>
        <tissue evidence="9">Whole body</tissue>
    </source>
</reference>
<keyword evidence="5" id="KW-1133">Transmembrane helix</keyword>
<evidence type="ECO:0000256" key="3">
    <source>
        <dbReference type="ARBA" id="ARBA00022692"/>
    </source>
</evidence>
<evidence type="ECO:0000313" key="10">
    <source>
        <dbReference type="Proteomes" id="UP001566132"/>
    </source>
</evidence>
<dbReference type="GO" id="GO:0007165">
    <property type="term" value="P:signal transduction"/>
    <property type="evidence" value="ECO:0007669"/>
    <property type="project" value="UniProtKB-KW"/>
</dbReference>
<gene>
    <name evidence="9" type="ORF">ABEB36_013342</name>
</gene>
<evidence type="ECO:0000256" key="7">
    <source>
        <dbReference type="ARBA" id="ARBA00023170"/>
    </source>
</evidence>
<dbReference type="Proteomes" id="UP001566132">
    <property type="component" value="Unassembled WGS sequence"/>
</dbReference>
<protein>
    <submittedName>
        <fullName evidence="9">Uncharacterized protein</fullName>
    </submittedName>
</protein>
<evidence type="ECO:0000256" key="1">
    <source>
        <dbReference type="ARBA" id="ARBA00004141"/>
    </source>
</evidence>
<sequence length="117" mass="13704">MVRNNNNFENSFYKIFVCQYLQYLVYNFDYPKEVGRFPHAGVIKSTELSGALYETKWYNYSPRIKQLISIMMVRSQKPLTMHIGPFDVLTINAGLRALRATYSYITLFLVMAPTEKN</sequence>
<organism evidence="9 10">
    <name type="scientific">Hypothenemus hampei</name>
    <name type="common">Coffee berry borer</name>
    <dbReference type="NCBI Taxonomy" id="57062"/>
    <lineage>
        <taxon>Eukaryota</taxon>
        <taxon>Metazoa</taxon>
        <taxon>Ecdysozoa</taxon>
        <taxon>Arthropoda</taxon>
        <taxon>Hexapoda</taxon>
        <taxon>Insecta</taxon>
        <taxon>Pterygota</taxon>
        <taxon>Neoptera</taxon>
        <taxon>Endopterygota</taxon>
        <taxon>Coleoptera</taxon>
        <taxon>Polyphaga</taxon>
        <taxon>Cucujiformia</taxon>
        <taxon>Curculionidae</taxon>
        <taxon>Scolytinae</taxon>
        <taxon>Hypothenemus</taxon>
    </lineage>
</organism>
<evidence type="ECO:0000313" key="9">
    <source>
        <dbReference type="EMBL" id="KAL1490687.1"/>
    </source>
</evidence>
<proteinExistence type="predicted"/>
<keyword evidence="7" id="KW-0675">Receptor</keyword>
<dbReference type="GO" id="GO:0007608">
    <property type="term" value="P:sensory perception of smell"/>
    <property type="evidence" value="ECO:0007669"/>
    <property type="project" value="UniProtKB-KW"/>
</dbReference>
<dbReference type="EMBL" id="JBDJPC010000010">
    <property type="protein sequence ID" value="KAL1490687.1"/>
    <property type="molecule type" value="Genomic_DNA"/>
</dbReference>
<name>A0ABD1E7P5_HYPHA</name>
<accession>A0ABD1E7P5</accession>
<dbReference type="GO" id="GO:0016020">
    <property type="term" value="C:membrane"/>
    <property type="evidence" value="ECO:0007669"/>
    <property type="project" value="UniProtKB-SubCell"/>
</dbReference>
<keyword evidence="2" id="KW-0716">Sensory transduction</keyword>
<keyword evidence="6" id="KW-0472">Membrane</keyword>
<keyword evidence="4" id="KW-0552">Olfaction</keyword>